<feature type="domain" description="HTH marR-type" evidence="4">
    <location>
        <begin position="36"/>
        <end position="169"/>
    </location>
</feature>
<dbReference type="RefSeq" id="WP_391503394.1">
    <property type="nucleotide sequence ID" value="NZ_JAEACF010000001.1"/>
</dbReference>
<dbReference type="Proteomes" id="UP001549097">
    <property type="component" value="Unassembled WGS sequence"/>
</dbReference>
<dbReference type="Pfam" id="PF01047">
    <property type="entry name" value="MarR"/>
    <property type="match status" value="1"/>
</dbReference>
<dbReference type="PANTHER" id="PTHR33164:SF89">
    <property type="entry name" value="MARR FAMILY REGULATORY PROTEIN"/>
    <property type="match status" value="1"/>
</dbReference>
<dbReference type="InterPro" id="IPR039422">
    <property type="entry name" value="MarR/SlyA-like"/>
</dbReference>
<reference evidence="5 6" key="1">
    <citation type="submission" date="2024-06" db="EMBL/GenBank/DDBJ databases">
        <title>Genomic Encyclopedia of Type Strains, Phase IV (KMG-IV): sequencing the most valuable type-strain genomes for metagenomic binning, comparative biology and taxonomic classification.</title>
        <authorList>
            <person name="Goeker M."/>
        </authorList>
    </citation>
    <scope>NUCLEOTIDE SEQUENCE [LARGE SCALE GENOMIC DNA]</scope>
    <source>
        <strain evidence="5 6">DSM 100124</strain>
    </source>
</reference>
<evidence type="ECO:0000313" key="6">
    <source>
        <dbReference type="Proteomes" id="UP001549097"/>
    </source>
</evidence>
<dbReference type="PANTHER" id="PTHR33164">
    <property type="entry name" value="TRANSCRIPTIONAL REGULATOR, MARR FAMILY"/>
    <property type="match status" value="1"/>
</dbReference>
<name>A0ABV2LID6_9BACL</name>
<dbReference type="PRINTS" id="PR00598">
    <property type="entry name" value="HTHMARR"/>
</dbReference>
<keyword evidence="1" id="KW-0805">Transcription regulation</keyword>
<evidence type="ECO:0000256" key="3">
    <source>
        <dbReference type="ARBA" id="ARBA00023163"/>
    </source>
</evidence>
<comment type="caution">
    <text evidence="5">The sequence shown here is derived from an EMBL/GenBank/DDBJ whole genome shotgun (WGS) entry which is preliminary data.</text>
</comment>
<dbReference type="SMART" id="SM00347">
    <property type="entry name" value="HTH_MARR"/>
    <property type="match status" value="1"/>
</dbReference>
<accession>A0ABV2LID6</accession>
<dbReference type="PROSITE" id="PS50995">
    <property type="entry name" value="HTH_MARR_2"/>
    <property type="match status" value="1"/>
</dbReference>
<dbReference type="GO" id="GO:0003677">
    <property type="term" value="F:DNA binding"/>
    <property type="evidence" value="ECO:0007669"/>
    <property type="project" value="UniProtKB-KW"/>
</dbReference>
<dbReference type="PROSITE" id="PS01117">
    <property type="entry name" value="HTH_MARR_1"/>
    <property type="match status" value="1"/>
</dbReference>
<gene>
    <name evidence="5" type="ORF">ABID52_001927</name>
</gene>
<proteinExistence type="predicted"/>
<evidence type="ECO:0000259" key="4">
    <source>
        <dbReference type="PROSITE" id="PS50995"/>
    </source>
</evidence>
<sequence>MDHIYSFDEYGELLPEEKDTINQLTKAPIESLNLHSITVVTNLYRAAQGLRNKMEREVLAKHGLSWTSFSILYDLWIWESVETKKLALSAGVSKATISNITNTLERKELCYRKVDNRDRRITCVVLTEKGRKVMEELYPKFHEGEVEVVSSLSVEEQKLISSLLRRVIRENNF</sequence>
<evidence type="ECO:0000313" key="5">
    <source>
        <dbReference type="EMBL" id="MET3728346.1"/>
    </source>
</evidence>
<dbReference type="InterPro" id="IPR036390">
    <property type="entry name" value="WH_DNA-bd_sf"/>
</dbReference>
<dbReference type="InterPro" id="IPR000835">
    <property type="entry name" value="HTH_MarR-typ"/>
</dbReference>
<keyword evidence="3" id="KW-0804">Transcription</keyword>
<keyword evidence="2 5" id="KW-0238">DNA-binding</keyword>
<keyword evidence="6" id="KW-1185">Reference proteome</keyword>
<organism evidence="5 6">
    <name type="scientific">Fictibacillus halophilus</name>
    <dbReference type="NCBI Taxonomy" id="1610490"/>
    <lineage>
        <taxon>Bacteria</taxon>
        <taxon>Bacillati</taxon>
        <taxon>Bacillota</taxon>
        <taxon>Bacilli</taxon>
        <taxon>Bacillales</taxon>
        <taxon>Fictibacillaceae</taxon>
        <taxon>Fictibacillus</taxon>
    </lineage>
</organism>
<dbReference type="InterPro" id="IPR036388">
    <property type="entry name" value="WH-like_DNA-bd_sf"/>
</dbReference>
<evidence type="ECO:0000256" key="2">
    <source>
        <dbReference type="ARBA" id="ARBA00023125"/>
    </source>
</evidence>
<protein>
    <submittedName>
        <fullName evidence="5">DNA-binding MarR family transcriptional regulator</fullName>
    </submittedName>
</protein>
<dbReference type="Gene3D" id="1.10.10.10">
    <property type="entry name" value="Winged helix-like DNA-binding domain superfamily/Winged helix DNA-binding domain"/>
    <property type="match status" value="1"/>
</dbReference>
<dbReference type="InterPro" id="IPR023187">
    <property type="entry name" value="Tscrpt_reg_MarR-type_CS"/>
</dbReference>
<evidence type="ECO:0000256" key="1">
    <source>
        <dbReference type="ARBA" id="ARBA00023015"/>
    </source>
</evidence>
<dbReference type="SUPFAM" id="SSF46785">
    <property type="entry name" value="Winged helix' DNA-binding domain"/>
    <property type="match status" value="1"/>
</dbReference>
<dbReference type="EMBL" id="JBEPMP010000001">
    <property type="protein sequence ID" value="MET3728346.1"/>
    <property type="molecule type" value="Genomic_DNA"/>
</dbReference>